<accession>A0A559K969</accession>
<dbReference type="PANTHER" id="PTHR43280:SF27">
    <property type="entry name" value="TRANSCRIPTIONAL REGULATOR MTLR"/>
    <property type="match status" value="1"/>
</dbReference>
<evidence type="ECO:0000313" key="5">
    <source>
        <dbReference type="EMBL" id="TVY08670.1"/>
    </source>
</evidence>
<proteinExistence type="predicted"/>
<dbReference type="GO" id="GO:0043565">
    <property type="term" value="F:sequence-specific DNA binding"/>
    <property type="evidence" value="ECO:0007669"/>
    <property type="project" value="InterPro"/>
</dbReference>
<keyword evidence="1" id="KW-0805">Transcription regulation</keyword>
<organism evidence="5 6">
    <name type="scientific">Paenibacillus cremeus</name>
    <dbReference type="NCBI Taxonomy" id="2163881"/>
    <lineage>
        <taxon>Bacteria</taxon>
        <taxon>Bacillati</taxon>
        <taxon>Bacillota</taxon>
        <taxon>Bacilli</taxon>
        <taxon>Bacillales</taxon>
        <taxon>Paenibacillaceae</taxon>
        <taxon>Paenibacillus</taxon>
    </lineage>
</organism>
<dbReference type="Proteomes" id="UP000317036">
    <property type="component" value="Unassembled WGS sequence"/>
</dbReference>
<reference evidence="5 6" key="1">
    <citation type="submission" date="2019-07" db="EMBL/GenBank/DDBJ databases">
        <authorList>
            <person name="Kim J."/>
        </authorList>
    </citation>
    <scope>NUCLEOTIDE SEQUENCE [LARGE SCALE GENOMIC DNA]</scope>
    <source>
        <strain evidence="5 6">JC52</strain>
    </source>
</reference>
<dbReference type="AlphaFoldDB" id="A0A559K969"/>
<dbReference type="InterPro" id="IPR014710">
    <property type="entry name" value="RmlC-like_jellyroll"/>
</dbReference>
<evidence type="ECO:0000313" key="6">
    <source>
        <dbReference type="Proteomes" id="UP000317036"/>
    </source>
</evidence>
<dbReference type="SUPFAM" id="SSF46689">
    <property type="entry name" value="Homeodomain-like"/>
    <property type="match status" value="2"/>
</dbReference>
<dbReference type="Gene3D" id="2.60.120.10">
    <property type="entry name" value="Jelly Rolls"/>
    <property type="match status" value="1"/>
</dbReference>
<gene>
    <name evidence="5" type="ORF">FPZ49_17770</name>
</gene>
<protein>
    <submittedName>
        <fullName evidence="5">Helix-turn-helix domain-containing protein</fullName>
    </submittedName>
</protein>
<name>A0A559K969_9BACL</name>
<evidence type="ECO:0000259" key="4">
    <source>
        <dbReference type="PROSITE" id="PS01124"/>
    </source>
</evidence>
<dbReference type="CDD" id="cd02208">
    <property type="entry name" value="cupin_RmlC-like"/>
    <property type="match status" value="1"/>
</dbReference>
<dbReference type="Pfam" id="PF12833">
    <property type="entry name" value="HTH_18"/>
    <property type="match status" value="1"/>
</dbReference>
<dbReference type="OrthoDB" id="288481at2"/>
<keyword evidence="6" id="KW-1185">Reference proteome</keyword>
<dbReference type="InterPro" id="IPR009057">
    <property type="entry name" value="Homeodomain-like_sf"/>
</dbReference>
<comment type="caution">
    <text evidence="5">The sequence shown here is derived from an EMBL/GenBank/DDBJ whole genome shotgun (WGS) entry which is preliminary data.</text>
</comment>
<dbReference type="SUPFAM" id="SSF51215">
    <property type="entry name" value="Regulatory protein AraC"/>
    <property type="match status" value="1"/>
</dbReference>
<evidence type="ECO:0000256" key="2">
    <source>
        <dbReference type="ARBA" id="ARBA00023125"/>
    </source>
</evidence>
<feature type="domain" description="HTH araC/xylS-type" evidence="4">
    <location>
        <begin position="222"/>
        <end position="320"/>
    </location>
</feature>
<dbReference type="PROSITE" id="PS01124">
    <property type="entry name" value="HTH_ARAC_FAMILY_2"/>
    <property type="match status" value="1"/>
</dbReference>
<dbReference type="Gene3D" id="1.10.10.60">
    <property type="entry name" value="Homeodomain-like"/>
    <property type="match status" value="2"/>
</dbReference>
<dbReference type="EMBL" id="VNJI01000021">
    <property type="protein sequence ID" value="TVY08670.1"/>
    <property type="molecule type" value="Genomic_DNA"/>
</dbReference>
<dbReference type="GO" id="GO:0003700">
    <property type="term" value="F:DNA-binding transcription factor activity"/>
    <property type="evidence" value="ECO:0007669"/>
    <property type="project" value="InterPro"/>
</dbReference>
<keyword evidence="3" id="KW-0804">Transcription</keyword>
<dbReference type="PANTHER" id="PTHR43280">
    <property type="entry name" value="ARAC-FAMILY TRANSCRIPTIONAL REGULATOR"/>
    <property type="match status" value="1"/>
</dbReference>
<dbReference type="InterPro" id="IPR037923">
    <property type="entry name" value="HTH-like"/>
</dbReference>
<sequence length="335" mass="38557">MIYPNDYNALKGGACRLLTTADPPAEGQSPHPLEGVHEEEVVYQNPLLFLKIWEIASSIPPRPLNAWHWHYHKEVEFLAVKEGSLGVQTKHDYEVLGPGDVMVLGSSQLHRTHKLQEGELRYVVFQLDLARHFDPSTMLYLHSFSELTQPLGKLNYIWREHAEVRQEAYRLILSILEESQVQHRGYELAISSSIKRLMLLLMRHDSRGVLGEPEESEQARLRPALDYVDKHLGEKITVEDVCGLLNLSYHYFIKLFKKSMGLSFVDYVNYRRIKTAERLLLTRDLSIMDVGLEVGIPNMAQFYKLFKRHNHCSPKAFKQRMRSESGPAAIGVNLL</sequence>
<dbReference type="InterPro" id="IPR018060">
    <property type="entry name" value="HTH_AraC"/>
</dbReference>
<dbReference type="SMART" id="SM00342">
    <property type="entry name" value="HTH_ARAC"/>
    <property type="match status" value="1"/>
</dbReference>
<evidence type="ECO:0000256" key="1">
    <source>
        <dbReference type="ARBA" id="ARBA00023015"/>
    </source>
</evidence>
<keyword evidence="2" id="KW-0238">DNA-binding</keyword>
<evidence type="ECO:0000256" key="3">
    <source>
        <dbReference type="ARBA" id="ARBA00023163"/>
    </source>
</evidence>